<organism evidence="3 4">
    <name type="scientific">Nocardia terpenica</name>
    <dbReference type="NCBI Taxonomy" id="455432"/>
    <lineage>
        <taxon>Bacteria</taxon>
        <taxon>Bacillati</taxon>
        <taxon>Actinomycetota</taxon>
        <taxon>Actinomycetes</taxon>
        <taxon>Mycobacteriales</taxon>
        <taxon>Nocardiaceae</taxon>
        <taxon>Nocardia</taxon>
    </lineage>
</organism>
<protein>
    <recommendedName>
        <fullName evidence="2">ParB-like N-terminal domain-containing protein</fullName>
    </recommendedName>
</protein>
<dbReference type="AlphaFoldDB" id="A0A291RRI1"/>
<reference evidence="3 4" key="1">
    <citation type="submission" date="2017-10" db="EMBL/GenBank/DDBJ databases">
        <title>Comparative genomics between pathogenic Norcardia.</title>
        <authorList>
            <person name="Zeng L."/>
        </authorList>
    </citation>
    <scope>NUCLEOTIDE SEQUENCE [LARGE SCALE GENOMIC DNA]</scope>
    <source>
        <strain evidence="3 4">NC_YFY_NT001</strain>
    </source>
</reference>
<dbReference type="SMART" id="SM00470">
    <property type="entry name" value="ParB"/>
    <property type="match status" value="1"/>
</dbReference>
<feature type="compositionally biased region" description="Basic and acidic residues" evidence="1">
    <location>
        <begin position="1"/>
        <end position="17"/>
    </location>
</feature>
<accession>A0A291RRI1</accession>
<gene>
    <name evidence="3" type="ORF">CRH09_30980</name>
</gene>
<dbReference type="KEGG" id="ntp:CRH09_30980"/>
<feature type="domain" description="ParB-like N-terminal" evidence="2">
    <location>
        <begin position="154"/>
        <end position="240"/>
    </location>
</feature>
<evidence type="ECO:0000256" key="1">
    <source>
        <dbReference type="SAM" id="MobiDB-lite"/>
    </source>
</evidence>
<name>A0A291RRI1_9NOCA</name>
<sequence>MASSEKNARLVEPDPHPTGKPFGTQYIPSLSSDQFVKTLFSHSDSRGSLVARDHTATCWPRLGGEARPTNSDRSSRGAGGCNGTGRSSGSRRRVSPRRAGDRSDTQPRYVPMTSPTESKGGLSMGGGVSIGSSTEKALSVVDSICRQPFRSNIVELPVEDLLLPESSPRTAGENTDHTRMLAESAKTTFPPIVVDRATMNVIDGVHRLRAAQLRGDKTIAAVLFDGRPAEAFVLAVKLNTEHGLPLSLADRKAAAQRILFSYPDWSNRLIAAIAGISHNTVAAVRRRSAGQIDQSTGRMARNGVWHRSDGHEGRQRAAQLFAADPTVSARQVALEAGISVTTAKEVRKRLRADRQPVASHGAAAGAAVAPASGGTVTPAATADDLAQWATTEQILHQLSMDPSLRFTEVGRRLLRSLATPLGDGSNWDTLIHHVPPHCLPSVAALARRRSQDWQRLAQLLDQRADAKSVS</sequence>
<dbReference type="EMBL" id="CP023778">
    <property type="protein sequence ID" value="ATL69947.1"/>
    <property type="molecule type" value="Genomic_DNA"/>
</dbReference>
<dbReference type="InterPro" id="IPR036086">
    <property type="entry name" value="ParB/Sulfiredoxin_sf"/>
</dbReference>
<evidence type="ECO:0000259" key="2">
    <source>
        <dbReference type="SMART" id="SM00470"/>
    </source>
</evidence>
<evidence type="ECO:0000313" key="4">
    <source>
        <dbReference type="Proteomes" id="UP000221961"/>
    </source>
</evidence>
<feature type="region of interest" description="Disordered" evidence="1">
    <location>
        <begin position="59"/>
        <end position="128"/>
    </location>
</feature>
<dbReference type="Proteomes" id="UP000221961">
    <property type="component" value="Chromosome"/>
</dbReference>
<dbReference type="SUPFAM" id="SSF110849">
    <property type="entry name" value="ParB/Sulfiredoxin"/>
    <property type="match status" value="1"/>
</dbReference>
<evidence type="ECO:0000313" key="3">
    <source>
        <dbReference type="EMBL" id="ATL69947.1"/>
    </source>
</evidence>
<feature type="region of interest" description="Disordered" evidence="1">
    <location>
        <begin position="1"/>
        <end position="28"/>
    </location>
</feature>
<proteinExistence type="predicted"/>
<dbReference type="InterPro" id="IPR003115">
    <property type="entry name" value="ParB_N"/>
</dbReference>
<dbReference type="Gene3D" id="3.90.1530.10">
    <property type="entry name" value="Conserved hypothetical protein from pyrococcus furiosus pfu- 392566-001, ParB domain"/>
    <property type="match status" value="1"/>
</dbReference>